<protein>
    <submittedName>
        <fullName evidence="1">Uncharacterized protein</fullName>
    </submittedName>
</protein>
<dbReference type="InterPro" id="IPR038765">
    <property type="entry name" value="Papain-like_cys_pep_sf"/>
</dbReference>
<accession>A0A8D8XD38</accession>
<evidence type="ECO:0000313" key="1">
    <source>
        <dbReference type="EMBL" id="CAG6692758.1"/>
    </source>
</evidence>
<organism evidence="1">
    <name type="scientific">Cacopsylla melanoneura</name>
    <dbReference type="NCBI Taxonomy" id="428564"/>
    <lineage>
        <taxon>Eukaryota</taxon>
        <taxon>Metazoa</taxon>
        <taxon>Ecdysozoa</taxon>
        <taxon>Arthropoda</taxon>
        <taxon>Hexapoda</taxon>
        <taxon>Insecta</taxon>
        <taxon>Pterygota</taxon>
        <taxon>Neoptera</taxon>
        <taxon>Paraneoptera</taxon>
        <taxon>Hemiptera</taxon>
        <taxon>Sternorrhyncha</taxon>
        <taxon>Psylloidea</taxon>
        <taxon>Psyllidae</taxon>
        <taxon>Psyllinae</taxon>
        <taxon>Cacopsylla</taxon>
    </lineage>
</organism>
<name>A0A8D8XD38_9HEMI</name>
<dbReference type="EMBL" id="HBUF01308736">
    <property type="protein sequence ID" value="CAG6692758.1"/>
    <property type="molecule type" value="Transcribed_RNA"/>
</dbReference>
<proteinExistence type="predicted"/>
<dbReference type="AlphaFoldDB" id="A0A8D8XD38"/>
<reference evidence="1" key="1">
    <citation type="submission" date="2021-05" db="EMBL/GenBank/DDBJ databases">
        <authorList>
            <person name="Alioto T."/>
            <person name="Alioto T."/>
            <person name="Gomez Garrido J."/>
        </authorList>
    </citation>
    <scope>NUCLEOTIDE SEQUENCE</scope>
</reference>
<dbReference type="SUPFAM" id="SSF54001">
    <property type="entry name" value="Cysteine proteinases"/>
    <property type="match status" value="1"/>
</dbReference>
<dbReference type="Gene3D" id="3.90.70.120">
    <property type="match status" value="1"/>
</dbReference>
<sequence length="101" mass="11200">MAAIASGTRHQGDVYFGPNRGTQCTVMAASAIIFRLMFGSICSTKDIDRILDNGNEYFAHCKAKRDPARRHYVYLGGDDIHSDAEVVVLKLSIKCCKFNNL</sequence>